<evidence type="ECO:0000313" key="10">
    <source>
        <dbReference type="EMBL" id="CAB4583785.1"/>
    </source>
</evidence>
<organism evidence="10">
    <name type="scientific">freshwater metagenome</name>
    <dbReference type="NCBI Taxonomy" id="449393"/>
    <lineage>
        <taxon>unclassified sequences</taxon>
        <taxon>metagenomes</taxon>
        <taxon>ecological metagenomes</taxon>
    </lineage>
</organism>
<evidence type="ECO:0000256" key="7">
    <source>
        <dbReference type="ARBA" id="ARBA00022605"/>
    </source>
</evidence>
<dbReference type="PANTHER" id="PTHR43090">
    <property type="entry name" value="1-(5-PHOSPHORIBOSYL)-5-[(5-PHOSPHORIBOSYLAMINO)METHYLIDENEAMINO] IMIDAZOLE-4-CARBOXAMIDE ISOMERASE"/>
    <property type="match status" value="1"/>
</dbReference>
<keyword evidence="6" id="KW-0963">Cytoplasm</keyword>
<dbReference type="InterPro" id="IPR044524">
    <property type="entry name" value="Isoase_HisA-like"/>
</dbReference>
<dbReference type="FunFam" id="3.20.20.70:FF:000009">
    <property type="entry name" value="1-(5-phosphoribosyl)-5-[(5-phosphoribosylamino)methylideneamino] imidazole-4-carboxamide isomerase"/>
    <property type="match status" value="1"/>
</dbReference>
<dbReference type="SUPFAM" id="SSF51366">
    <property type="entry name" value="Ribulose-phoshate binding barrel"/>
    <property type="match status" value="1"/>
</dbReference>
<dbReference type="InterPro" id="IPR023016">
    <property type="entry name" value="HisA/PriA"/>
</dbReference>
<dbReference type="EC" id="5.3.1.16" evidence="5"/>
<dbReference type="GO" id="GO:0000105">
    <property type="term" value="P:L-histidine biosynthetic process"/>
    <property type="evidence" value="ECO:0007669"/>
    <property type="project" value="UniProtKB-UniPathway"/>
</dbReference>
<keyword evidence="9" id="KW-0413">Isomerase</keyword>
<dbReference type="GO" id="GO:0000162">
    <property type="term" value="P:L-tryptophan biosynthetic process"/>
    <property type="evidence" value="ECO:0007669"/>
    <property type="project" value="TreeGrafter"/>
</dbReference>
<evidence type="ECO:0000256" key="6">
    <source>
        <dbReference type="ARBA" id="ARBA00022490"/>
    </source>
</evidence>
<evidence type="ECO:0000256" key="9">
    <source>
        <dbReference type="ARBA" id="ARBA00023235"/>
    </source>
</evidence>
<dbReference type="PANTHER" id="PTHR43090:SF2">
    <property type="entry name" value="1-(5-PHOSPHORIBOSYL)-5-[(5-PHOSPHORIBOSYLAMINO)METHYLIDENEAMINO] IMIDAZOLE-4-CARBOXAMIDE ISOMERASE"/>
    <property type="match status" value="1"/>
</dbReference>
<evidence type="ECO:0000256" key="3">
    <source>
        <dbReference type="ARBA" id="ARBA00005133"/>
    </source>
</evidence>
<evidence type="ECO:0000256" key="5">
    <source>
        <dbReference type="ARBA" id="ARBA00012550"/>
    </source>
</evidence>
<dbReference type="InterPro" id="IPR006062">
    <property type="entry name" value="His_biosynth"/>
</dbReference>
<dbReference type="CDD" id="cd04732">
    <property type="entry name" value="HisA"/>
    <property type="match status" value="1"/>
</dbReference>
<accession>A0A6J6F8B9</accession>
<evidence type="ECO:0000256" key="1">
    <source>
        <dbReference type="ARBA" id="ARBA00000901"/>
    </source>
</evidence>
<keyword evidence="7" id="KW-0028">Amino-acid biosynthesis</keyword>
<dbReference type="Gene3D" id="3.20.20.70">
    <property type="entry name" value="Aldolase class I"/>
    <property type="match status" value="1"/>
</dbReference>
<dbReference type="EMBL" id="CAEZSR010000171">
    <property type="protein sequence ID" value="CAB4583785.1"/>
    <property type="molecule type" value="Genomic_DNA"/>
</dbReference>
<dbReference type="UniPathway" id="UPA00031">
    <property type="reaction ID" value="UER00009"/>
</dbReference>
<protein>
    <recommendedName>
        <fullName evidence="5">1-(5-phosphoribosyl)-5-[(5-phosphoribosylamino)methylideneamino]imidazole-4-carboxamideisomerase</fullName>
        <ecNumber evidence="5">5.3.1.16</ecNumber>
    </recommendedName>
</protein>
<comment type="pathway">
    <text evidence="3">Amino-acid biosynthesis; L-histidine biosynthesis; L-histidine from 5-phospho-alpha-D-ribose 1-diphosphate: step 4/9.</text>
</comment>
<dbReference type="InterPro" id="IPR013785">
    <property type="entry name" value="Aldolase_TIM"/>
</dbReference>
<gene>
    <name evidence="10" type="ORF">UFOPK1493_03265</name>
</gene>
<evidence type="ECO:0000256" key="4">
    <source>
        <dbReference type="ARBA" id="ARBA00009667"/>
    </source>
</evidence>
<sequence length="243" mass="24729">MSALLYPAIDLRGGRVVRLLQGDYDRETHYGDDPVAVAASFVEQGARWVHVVDLDAARSGSPENRHVVAAIARAVSGAAWVQTGGGVRTVADAEVLAEAGVARVVMGSAAVREPALVEEASRCVPVAVGLDHRGGELSVHGWTEGSGVELFDALGWFPTAAAFVITDIGRDGMLQGPDVEGLRAAAAATAVPVIASGGVATLDDVVALGRVPGIAGVITGKAIYEGRFTVADGVAALRGSADA</sequence>
<dbReference type="AlphaFoldDB" id="A0A6J6F8B9"/>
<dbReference type="InterPro" id="IPR011060">
    <property type="entry name" value="RibuloseP-bd_barrel"/>
</dbReference>
<comment type="catalytic activity">
    <reaction evidence="1">
        <text>1-(5-phospho-beta-D-ribosyl)-5-[(5-phospho-beta-D-ribosylamino)methylideneamino]imidazole-4-carboxamide = 5-[(5-phospho-1-deoxy-D-ribulos-1-ylimino)methylamino]-1-(5-phospho-beta-D-ribosyl)imidazole-4-carboxamide</text>
        <dbReference type="Rhea" id="RHEA:15469"/>
        <dbReference type="ChEBI" id="CHEBI:58435"/>
        <dbReference type="ChEBI" id="CHEBI:58525"/>
        <dbReference type="EC" id="5.3.1.16"/>
    </reaction>
</comment>
<comment type="subcellular location">
    <subcellularLocation>
        <location evidence="2">Cytoplasm</location>
    </subcellularLocation>
</comment>
<keyword evidence="8" id="KW-0368">Histidine biosynthesis</keyword>
<dbReference type="HAMAP" id="MF_01014">
    <property type="entry name" value="HisA"/>
    <property type="match status" value="1"/>
</dbReference>
<evidence type="ECO:0000256" key="8">
    <source>
        <dbReference type="ARBA" id="ARBA00023102"/>
    </source>
</evidence>
<comment type="similarity">
    <text evidence="4">Belongs to the HisA/HisF family.</text>
</comment>
<reference evidence="10" key="1">
    <citation type="submission" date="2020-05" db="EMBL/GenBank/DDBJ databases">
        <authorList>
            <person name="Chiriac C."/>
            <person name="Salcher M."/>
            <person name="Ghai R."/>
            <person name="Kavagutti S V."/>
        </authorList>
    </citation>
    <scope>NUCLEOTIDE SEQUENCE</scope>
</reference>
<dbReference type="GO" id="GO:0003949">
    <property type="term" value="F:1-(5-phosphoribosyl)-5-[(5-phosphoribosylamino)methylideneamino]imidazole-4-carboxamide isomerase activity"/>
    <property type="evidence" value="ECO:0007669"/>
    <property type="project" value="UniProtKB-EC"/>
</dbReference>
<dbReference type="Pfam" id="PF00977">
    <property type="entry name" value="His_biosynth"/>
    <property type="match status" value="1"/>
</dbReference>
<proteinExistence type="inferred from homology"/>
<name>A0A6J6F8B9_9ZZZZ</name>
<evidence type="ECO:0000256" key="2">
    <source>
        <dbReference type="ARBA" id="ARBA00004496"/>
    </source>
</evidence>
<dbReference type="GO" id="GO:0005737">
    <property type="term" value="C:cytoplasm"/>
    <property type="evidence" value="ECO:0007669"/>
    <property type="project" value="UniProtKB-SubCell"/>
</dbReference>